<feature type="compositionally biased region" description="Basic and acidic residues" evidence="1">
    <location>
        <begin position="1"/>
        <end position="11"/>
    </location>
</feature>
<dbReference type="InterPro" id="IPR027788">
    <property type="entry name" value="Alpha/beta-hydrolase_N_dom"/>
</dbReference>
<feature type="compositionally biased region" description="Low complexity" evidence="1">
    <location>
        <begin position="22"/>
        <end position="47"/>
    </location>
</feature>
<feature type="transmembrane region" description="Helical" evidence="2">
    <location>
        <begin position="205"/>
        <end position="227"/>
    </location>
</feature>
<reference evidence="5 6" key="1">
    <citation type="submission" date="2018-10" db="EMBL/GenBank/DDBJ databases">
        <authorList>
            <person name="Li J."/>
        </authorList>
    </citation>
    <scope>NUCLEOTIDE SEQUENCE [LARGE SCALE GENOMIC DNA]</scope>
    <source>
        <strain evidence="5 6">JCM 11654</strain>
    </source>
</reference>
<sequence length="598" mass="63988">MHHASRDEEPARSPQLEPAEPSSDQSLDQGSDQGLDQGLDQSLDQGSGRAGTTPRTPGPWWRLNVAGVIFGLIPAYLSLTPSLLPRPAILQGVMTAVIFLLGYAFGRLLWAIGRRVLPWRVSARVRRNVWIGVLVVTAMGLSGLGAAALAWQNEVRELVEMPPGGAPHAGLFILGLLPVTLLGLAIGRGFSTLYRRSRARRGTPIALGISVLVGIVAAAVIVSGAMFGVDRIYAASNAEPAEGLHAPTSSERSGGPGSEIPWDTLGRHGAAFVSEGPDAQQIRDVTGQPAIEPIRVYAGLKSAPTTRERAALAVRELERTHAFERDVLVVATATGSGWLEPQTVDAVEYLHGGNTAIVSMQYAYTPSWVSFVFDPDAPVAAARDLFDAVSAAIHAMPEGAHRPKLISYGLSLGAQGAQAVFTSLADVRARTDGALFVGSPNGTPLWQKLQAMRDPGSPEWQPVLGEGREVRWMAKSGDLDLLPGAWDYPRVAYLQHASDPVTWLGPDLLWQEPDWLTPGQRSDQISPDMRWIPVVTAAQVLIDMLMGESVPARHGHNYGDLIVESWQAVTGSSVTDPAALARIQHTIMQMASIQPFGG</sequence>
<evidence type="ECO:0000256" key="1">
    <source>
        <dbReference type="SAM" id="MobiDB-lite"/>
    </source>
</evidence>
<feature type="transmembrane region" description="Helical" evidence="2">
    <location>
        <begin position="130"/>
        <end position="151"/>
    </location>
</feature>
<evidence type="ECO:0000313" key="5">
    <source>
        <dbReference type="EMBL" id="RLP82348.1"/>
    </source>
</evidence>
<organism evidence="5 6">
    <name type="scientific">Mycetocola lacteus</name>
    <dbReference type="NCBI Taxonomy" id="76637"/>
    <lineage>
        <taxon>Bacteria</taxon>
        <taxon>Bacillati</taxon>
        <taxon>Actinomycetota</taxon>
        <taxon>Actinomycetes</taxon>
        <taxon>Micrococcales</taxon>
        <taxon>Microbacteriaceae</taxon>
        <taxon>Mycetocola</taxon>
    </lineage>
</organism>
<feature type="domain" description="Alpha/beta-hydrolase N-terminal" evidence="4">
    <location>
        <begin position="79"/>
        <end position="277"/>
    </location>
</feature>
<dbReference type="Proteomes" id="UP000269438">
    <property type="component" value="Unassembled WGS sequence"/>
</dbReference>
<evidence type="ECO:0000259" key="3">
    <source>
        <dbReference type="Pfam" id="PF10081"/>
    </source>
</evidence>
<dbReference type="OrthoDB" id="4397445at2"/>
<feature type="transmembrane region" description="Helical" evidence="2">
    <location>
        <begin position="59"/>
        <end position="77"/>
    </location>
</feature>
<evidence type="ECO:0008006" key="7">
    <source>
        <dbReference type="Google" id="ProtNLM"/>
    </source>
</evidence>
<name>A0A3L7ASD7_9MICO</name>
<dbReference type="Pfam" id="PF10081">
    <property type="entry name" value="Abhydrolase_9"/>
    <property type="match status" value="1"/>
</dbReference>
<protein>
    <recommendedName>
        <fullName evidence="7">Alpha/beta-hydrolase catalytic domain-containing protein</fullName>
    </recommendedName>
</protein>
<feature type="region of interest" description="Disordered" evidence="1">
    <location>
        <begin position="1"/>
        <end position="56"/>
    </location>
</feature>
<proteinExistence type="predicted"/>
<keyword evidence="2" id="KW-0472">Membrane</keyword>
<dbReference type="EMBL" id="RCUY01000009">
    <property type="protein sequence ID" value="RLP82348.1"/>
    <property type="molecule type" value="Genomic_DNA"/>
</dbReference>
<feature type="transmembrane region" description="Helical" evidence="2">
    <location>
        <begin position="171"/>
        <end position="193"/>
    </location>
</feature>
<feature type="transmembrane region" description="Helical" evidence="2">
    <location>
        <begin position="89"/>
        <end position="110"/>
    </location>
</feature>
<dbReference type="AlphaFoldDB" id="A0A3L7ASD7"/>
<evidence type="ECO:0000256" key="2">
    <source>
        <dbReference type="SAM" id="Phobius"/>
    </source>
</evidence>
<evidence type="ECO:0000313" key="6">
    <source>
        <dbReference type="Proteomes" id="UP000269438"/>
    </source>
</evidence>
<comment type="caution">
    <text evidence="5">The sequence shown here is derived from an EMBL/GenBank/DDBJ whole genome shotgun (WGS) entry which is preliminary data.</text>
</comment>
<dbReference type="InterPro" id="IPR027787">
    <property type="entry name" value="Alpha/beta-hydrolase_catalytic"/>
</dbReference>
<keyword evidence="2" id="KW-1133">Transmembrane helix</keyword>
<dbReference type="RefSeq" id="WP_121688878.1">
    <property type="nucleotide sequence ID" value="NZ_RCUY01000009.1"/>
</dbReference>
<gene>
    <name evidence="5" type="ORF">D9V34_11215</name>
</gene>
<keyword evidence="2" id="KW-0812">Transmembrane</keyword>
<keyword evidence="6" id="KW-1185">Reference proteome</keyword>
<feature type="domain" description="Alpha/beta-hydrolase catalytic" evidence="3">
    <location>
        <begin position="294"/>
        <end position="582"/>
    </location>
</feature>
<evidence type="ECO:0000259" key="4">
    <source>
        <dbReference type="Pfam" id="PF15420"/>
    </source>
</evidence>
<dbReference type="Pfam" id="PF15420">
    <property type="entry name" value="Abhydrolase_9_N"/>
    <property type="match status" value="1"/>
</dbReference>
<accession>A0A3L7ASD7</accession>